<dbReference type="RefSeq" id="WP_005315149.1">
    <property type="nucleotide sequence ID" value="NZ_CM000950.1"/>
</dbReference>
<dbReference type="PANTHER" id="PTHR36302:SF1">
    <property type="entry name" value="COPPER CHAPERONE PCU(A)C"/>
    <property type="match status" value="1"/>
</dbReference>
<dbReference type="PANTHER" id="PTHR36302">
    <property type="entry name" value="BLR7088 PROTEIN"/>
    <property type="match status" value="1"/>
</dbReference>
<keyword evidence="2" id="KW-1185">Reference proteome</keyword>
<sequence length="163" mass="17110">MGRGPAEADQGREAVTRSVRAAVVAVALGTGLALAGCSSDSGPELTVSGAFMPQPVGDMAAGFLTVENGGGSADKLTSVTSTISDDVTIHETKNQKMREVTSFEIPAGGELDLERGGSHIMFMALKQQPKQGEKVAVELHFEKSDPIKVELPVKETTHNPQKH</sequence>
<dbReference type="GeneID" id="97235107"/>
<name>B5H5V3_STRE2</name>
<gene>
    <name evidence="1" type="ORF">SSDG_00532</name>
</gene>
<accession>B5H5V3</accession>
<dbReference type="eggNOG" id="COG2847">
    <property type="taxonomic scope" value="Bacteria"/>
</dbReference>
<dbReference type="EMBL" id="CM000950">
    <property type="protein sequence ID" value="EDY62214.1"/>
    <property type="molecule type" value="Genomic_DNA"/>
</dbReference>
<dbReference type="InterPro" id="IPR058248">
    <property type="entry name" value="Lxx211020-like"/>
</dbReference>
<dbReference type="InterPro" id="IPR007410">
    <property type="entry name" value="LpqE-like"/>
</dbReference>
<dbReference type="Proteomes" id="UP000002805">
    <property type="component" value="Chromosome"/>
</dbReference>
<dbReference type="Pfam" id="PF04314">
    <property type="entry name" value="PCuAC"/>
    <property type="match status" value="1"/>
</dbReference>
<dbReference type="Gene3D" id="2.60.40.1890">
    <property type="entry name" value="PCu(A)C copper chaperone"/>
    <property type="match status" value="1"/>
</dbReference>
<dbReference type="HOGENOM" id="CLU_100939_2_3_11"/>
<evidence type="ECO:0000313" key="1">
    <source>
        <dbReference type="EMBL" id="EDY62214.1"/>
    </source>
</evidence>
<protein>
    <submittedName>
        <fullName evidence="1">Secreted protein</fullName>
    </submittedName>
</protein>
<reference evidence="2" key="2">
    <citation type="submission" date="2009-10" db="EMBL/GenBank/DDBJ databases">
        <title>The genome sequence of Streptomyces pristinaespiralis strain ATCC 25486.</title>
        <authorList>
            <consortium name="The Broad Institute Genome Sequencing Platform"/>
            <consortium name="Broad Institute Microbial Sequencing Center"/>
            <person name="Fischbach M."/>
            <person name="Godfrey P."/>
            <person name="Ward D."/>
            <person name="Young S."/>
            <person name="Zeng Q."/>
            <person name="Koehrsen M."/>
            <person name="Alvarado L."/>
            <person name="Berlin A.M."/>
            <person name="Bochicchio J."/>
            <person name="Borenstein D."/>
            <person name="Chapman S.B."/>
            <person name="Chen Z."/>
            <person name="Engels R."/>
            <person name="Freedman E."/>
            <person name="Gellesch M."/>
            <person name="Goldberg J."/>
            <person name="Griggs A."/>
            <person name="Gujja S."/>
            <person name="Heilman E.R."/>
            <person name="Heiman D.I."/>
            <person name="Hepburn T.A."/>
            <person name="Howarth C."/>
            <person name="Jen D."/>
            <person name="Larson L."/>
            <person name="Lewis B."/>
            <person name="Mehta T."/>
            <person name="Park D."/>
            <person name="Pearson M."/>
            <person name="Richards J."/>
            <person name="Roberts A."/>
            <person name="Saif S."/>
            <person name="Shea T.D."/>
            <person name="Shenoy N."/>
            <person name="Sisk P."/>
            <person name="Stolte C."/>
            <person name="Sykes S.N."/>
            <person name="Thomson T."/>
            <person name="Walk T."/>
            <person name="White J."/>
            <person name="Yandava C."/>
            <person name="Straight P."/>
            <person name="Clardy J."/>
            <person name="Hung D."/>
            <person name="Kolter R."/>
            <person name="Mekalanos J."/>
            <person name="Walker S."/>
            <person name="Walsh C.T."/>
            <person name="Wieland-Brown L.C."/>
            <person name="Haas B."/>
            <person name="Nusbaum C."/>
            <person name="Birren B."/>
        </authorList>
    </citation>
    <scope>NUCLEOTIDE SEQUENCE [LARGE SCALE GENOMIC DNA]</scope>
    <source>
        <strain evidence="2">ATCC 25486 / DSM 40338 / CBS 914.69 / JCM 4507 / NBRC 13074 / NRRL 2958 / 5647</strain>
    </source>
</reference>
<dbReference type="InterPro" id="IPR036182">
    <property type="entry name" value="PCuAC_sf"/>
</dbReference>
<reference evidence="2" key="1">
    <citation type="submission" date="2008-02" db="EMBL/GenBank/DDBJ databases">
        <authorList>
            <consortium name="The Broad Institute Genome Sequencing Platform"/>
            <person name="Fischbach M."/>
            <person name="Ward D."/>
            <person name="Young S."/>
            <person name="Jaffe D."/>
            <person name="Gnerre S."/>
            <person name="Berlin A."/>
            <person name="Heiman D."/>
            <person name="Hepburn T."/>
            <person name="Sykes S."/>
            <person name="Alvarado L."/>
            <person name="Kodira C.D."/>
            <person name="Straight P."/>
            <person name="Clardy J."/>
            <person name="Hung D."/>
            <person name="Kolter R."/>
            <person name="Mekalanos J."/>
            <person name="Walker S."/>
            <person name="Walsh C.T."/>
            <person name="Lander E."/>
            <person name="Galagan J."/>
            <person name="Nusbaum C."/>
            <person name="Birren B."/>
        </authorList>
    </citation>
    <scope>NUCLEOTIDE SEQUENCE [LARGE SCALE GENOMIC DNA]</scope>
    <source>
        <strain evidence="2">ATCC 25486 / DSM 40338 / CBS 914.69 / JCM 4507 / NBRC 13074 / NRRL 2958 / 5647</strain>
    </source>
</reference>
<dbReference type="SUPFAM" id="SSF110087">
    <property type="entry name" value="DR1885-like metal-binding protein"/>
    <property type="match status" value="1"/>
</dbReference>
<proteinExistence type="predicted"/>
<dbReference type="AlphaFoldDB" id="B5H5V3"/>
<evidence type="ECO:0000313" key="2">
    <source>
        <dbReference type="Proteomes" id="UP000002805"/>
    </source>
</evidence>
<organism evidence="1 2">
    <name type="scientific">Streptomyces pristinaespiralis (strain ATCC 25486 / DSM 40338 / CBS 914.69 / JCM 4507 / KCC S-0507 / NBRC 13074 / NRRL 2958 / 5647)</name>
    <dbReference type="NCBI Taxonomy" id="457429"/>
    <lineage>
        <taxon>Bacteria</taxon>
        <taxon>Bacillati</taxon>
        <taxon>Actinomycetota</taxon>
        <taxon>Actinomycetes</taxon>
        <taxon>Kitasatosporales</taxon>
        <taxon>Streptomycetaceae</taxon>
        <taxon>Streptomyces</taxon>
    </lineage>
</organism>